<evidence type="ECO:0000256" key="3">
    <source>
        <dbReference type="ARBA" id="ARBA00008281"/>
    </source>
</evidence>
<comment type="caution">
    <text evidence="12">The sequence shown here is derived from an EMBL/GenBank/DDBJ whole genome shotgun (WGS) entry which is preliminary data.</text>
</comment>
<dbReference type="GO" id="GO:0005886">
    <property type="term" value="C:plasma membrane"/>
    <property type="evidence" value="ECO:0007669"/>
    <property type="project" value="UniProtKB-SubCell"/>
</dbReference>
<dbReference type="EMBL" id="ADVL01000018">
    <property type="protein sequence ID" value="EFH13707.1"/>
    <property type="molecule type" value="Genomic_DNA"/>
</dbReference>
<evidence type="ECO:0000256" key="1">
    <source>
        <dbReference type="ARBA" id="ARBA00002254"/>
    </source>
</evidence>
<keyword evidence="5 10" id="KW-0145">Chemotaxis</keyword>
<keyword evidence="7 10" id="KW-0283">Flagellar rotation</keyword>
<comment type="subcellular location">
    <subcellularLocation>
        <location evidence="10">Cell inner membrane</location>
    </subcellularLocation>
    <subcellularLocation>
        <location evidence="2">Cell membrane</location>
        <topology evidence="2">Single-pass membrane protein</topology>
    </subcellularLocation>
</comment>
<keyword evidence="10" id="KW-0997">Cell inner membrane</keyword>
<keyword evidence="9 10" id="KW-0472">Membrane</keyword>
<keyword evidence="4" id="KW-1003">Cell membrane</keyword>
<dbReference type="Pfam" id="PF03748">
    <property type="entry name" value="FliL"/>
    <property type="match status" value="1"/>
</dbReference>
<dbReference type="InterPro" id="IPR006311">
    <property type="entry name" value="TAT_signal"/>
</dbReference>
<evidence type="ECO:0000313" key="13">
    <source>
        <dbReference type="Proteomes" id="UP000005324"/>
    </source>
</evidence>
<dbReference type="GO" id="GO:0009425">
    <property type="term" value="C:bacterial-type flagellum basal body"/>
    <property type="evidence" value="ECO:0007669"/>
    <property type="project" value="InterPro"/>
</dbReference>
<organism evidence="12 13">
    <name type="scientific">Pseudoroseomonas cervicalis ATCC 49957</name>
    <dbReference type="NCBI Taxonomy" id="525371"/>
    <lineage>
        <taxon>Bacteria</taxon>
        <taxon>Pseudomonadati</taxon>
        <taxon>Pseudomonadota</taxon>
        <taxon>Alphaproteobacteria</taxon>
        <taxon>Acetobacterales</taxon>
        <taxon>Roseomonadaceae</taxon>
        <taxon>Roseomonas</taxon>
    </lineage>
</organism>
<evidence type="ECO:0000313" key="12">
    <source>
        <dbReference type="EMBL" id="EFH13707.1"/>
    </source>
</evidence>
<comment type="similarity">
    <text evidence="3 10">Belongs to the FliL family.</text>
</comment>
<sequence>MMSFSLRRPLLGALAALVMLPSLAAPLAPALAAEAAPRKEFEFLTLGDFTVNLPASNRRMSYVVVSVTLETRSEQTQSFRDLSPRLKQAVLRRLMAMSERQELRQGQVDPAQLRDSLFDSLAQVQEDGLKDVVITRLIHS</sequence>
<dbReference type="PROSITE" id="PS51318">
    <property type="entry name" value="TAT"/>
    <property type="match status" value="1"/>
</dbReference>
<evidence type="ECO:0000256" key="10">
    <source>
        <dbReference type="RuleBase" id="RU364125"/>
    </source>
</evidence>
<keyword evidence="13" id="KW-1185">Reference proteome</keyword>
<evidence type="ECO:0000256" key="2">
    <source>
        <dbReference type="ARBA" id="ARBA00004162"/>
    </source>
</evidence>
<dbReference type="AlphaFoldDB" id="D5RG56"/>
<comment type="function">
    <text evidence="1 10">Controls the rotational direction of flagella during chemotaxis.</text>
</comment>
<evidence type="ECO:0000256" key="5">
    <source>
        <dbReference type="ARBA" id="ARBA00022500"/>
    </source>
</evidence>
<evidence type="ECO:0000256" key="9">
    <source>
        <dbReference type="ARBA" id="ARBA00023136"/>
    </source>
</evidence>
<name>D5RG56_9PROT</name>
<keyword evidence="6" id="KW-0812">Transmembrane</keyword>
<dbReference type="GO" id="GO:0006935">
    <property type="term" value="P:chemotaxis"/>
    <property type="evidence" value="ECO:0007669"/>
    <property type="project" value="UniProtKB-KW"/>
</dbReference>
<protein>
    <recommendedName>
        <fullName evidence="10">Flagellar protein FliL</fullName>
    </recommendedName>
</protein>
<reference evidence="12 13" key="1">
    <citation type="submission" date="2010-04" db="EMBL/GenBank/DDBJ databases">
        <authorList>
            <person name="Qin X."/>
            <person name="Bachman B."/>
            <person name="Battles P."/>
            <person name="Bell A."/>
            <person name="Bess C."/>
            <person name="Bickham C."/>
            <person name="Chaboub L."/>
            <person name="Chen D."/>
            <person name="Coyle M."/>
            <person name="Deiros D.R."/>
            <person name="Dinh H."/>
            <person name="Forbes L."/>
            <person name="Fowler G."/>
            <person name="Francisco L."/>
            <person name="Fu Q."/>
            <person name="Gubbala S."/>
            <person name="Hale W."/>
            <person name="Han Y."/>
            <person name="Hemphill L."/>
            <person name="Highlander S.K."/>
            <person name="Hirani K."/>
            <person name="Hogues M."/>
            <person name="Jackson L."/>
            <person name="Jakkamsetti A."/>
            <person name="Javaid M."/>
            <person name="Jiang H."/>
            <person name="Korchina V."/>
            <person name="Kovar C."/>
            <person name="Lara F."/>
            <person name="Lee S."/>
            <person name="Mata R."/>
            <person name="Mathew T."/>
            <person name="Moen C."/>
            <person name="Morales K."/>
            <person name="Munidasa M."/>
            <person name="Nazareth L."/>
            <person name="Ngo R."/>
            <person name="Nguyen L."/>
            <person name="Okwuonu G."/>
            <person name="Ongeri F."/>
            <person name="Patil S."/>
            <person name="Petrosino J."/>
            <person name="Pham C."/>
            <person name="Pham P."/>
            <person name="Pu L.-L."/>
            <person name="Puazo M."/>
            <person name="Raj R."/>
            <person name="Reid J."/>
            <person name="Rouhana J."/>
            <person name="Saada N."/>
            <person name="Shang Y."/>
            <person name="Simmons D."/>
            <person name="Thornton R."/>
            <person name="Warren J."/>
            <person name="Weissenberger G."/>
            <person name="Zhang J."/>
            <person name="Zhang L."/>
            <person name="Zhou C."/>
            <person name="Zhu D."/>
            <person name="Muzny D."/>
            <person name="Worley K."/>
            <person name="Gibbs R."/>
        </authorList>
    </citation>
    <scope>NUCLEOTIDE SEQUENCE [LARGE SCALE GENOMIC DNA]</scope>
    <source>
        <strain evidence="12 13">ATCC 49957</strain>
    </source>
</reference>
<evidence type="ECO:0000256" key="11">
    <source>
        <dbReference type="SAM" id="SignalP"/>
    </source>
</evidence>
<evidence type="ECO:0000256" key="7">
    <source>
        <dbReference type="ARBA" id="ARBA00022779"/>
    </source>
</evidence>
<dbReference type="InterPro" id="IPR005503">
    <property type="entry name" value="FliL"/>
</dbReference>
<evidence type="ECO:0000256" key="8">
    <source>
        <dbReference type="ARBA" id="ARBA00022989"/>
    </source>
</evidence>
<feature type="chain" id="PRO_5003075922" description="Flagellar protein FliL" evidence="11">
    <location>
        <begin position="25"/>
        <end position="140"/>
    </location>
</feature>
<dbReference type="HOGENOM" id="CLU_1954790_0_0_5"/>
<dbReference type="GO" id="GO:0071973">
    <property type="term" value="P:bacterial-type flagellum-dependent cell motility"/>
    <property type="evidence" value="ECO:0007669"/>
    <property type="project" value="InterPro"/>
</dbReference>
<keyword evidence="8" id="KW-1133">Transmembrane helix</keyword>
<evidence type="ECO:0000256" key="4">
    <source>
        <dbReference type="ARBA" id="ARBA00022475"/>
    </source>
</evidence>
<proteinExistence type="inferred from homology"/>
<accession>D5RG56</accession>
<dbReference type="Proteomes" id="UP000005324">
    <property type="component" value="Unassembled WGS sequence"/>
</dbReference>
<gene>
    <name evidence="12" type="ORF">HMPREF0731_0065</name>
</gene>
<evidence type="ECO:0000256" key="6">
    <source>
        <dbReference type="ARBA" id="ARBA00022692"/>
    </source>
</evidence>
<feature type="signal peptide" evidence="11">
    <location>
        <begin position="1"/>
        <end position="24"/>
    </location>
</feature>
<keyword evidence="11" id="KW-0732">Signal</keyword>